<dbReference type="GO" id="GO:0004113">
    <property type="term" value="F:2',3'-cyclic-nucleotide 3'-phosphodiesterase activity"/>
    <property type="evidence" value="ECO:0007669"/>
    <property type="project" value="InterPro"/>
</dbReference>
<dbReference type="EC" id="3.1.4.58" evidence="2"/>
<dbReference type="InterPro" id="IPR009097">
    <property type="entry name" value="Cyclic_Pdiesterase"/>
</dbReference>
<dbReference type="NCBIfam" id="TIGR02258">
    <property type="entry name" value="2_5_ligase"/>
    <property type="match status" value="1"/>
</dbReference>
<evidence type="ECO:0000256" key="1">
    <source>
        <dbReference type="ARBA" id="ARBA00022801"/>
    </source>
</evidence>
<comment type="caution">
    <text evidence="3">The sequence shown here is derived from an EMBL/GenBank/DDBJ whole genome shotgun (WGS) entry which is preliminary data.</text>
</comment>
<sequence length="175" mass="20588">MKKRIFIAIPISASLQERILKWEKGFKFLPVRWLSGKNLHLTIVPPWYEDDIEGSRDKLRDLAGKFRQMDLNFTQVEFGPTMRQPRLIWVRGEVNKELIALKEAVDRAFKKNSPKRQFIPHFTLARFRSEDFVDFKIKELDETVFWINKASSIVIMQAHLSPKGADYEIIEAINL</sequence>
<comment type="similarity">
    <text evidence="2">Belongs to the 2H phosphoesterase superfamily. ThpR family.</text>
</comment>
<organism evidence="3 4">
    <name type="scientific">Candidatus Terrybacteria bacterium RIFCSPHIGHO2_01_FULL_43_35</name>
    <dbReference type="NCBI Taxonomy" id="1802361"/>
    <lineage>
        <taxon>Bacteria</taxon>
        <taxon>Candidatus Terryibacteriota</taxon>
    </lineage>
</organism>
<gene>
    <name evidence="3" type="ORF">A2828_04045</name>
</gene>
<dbReference type="Pfam" id="PF13563">
    <property type="entry name" value="2_5_RNA_ligase2"/>
    <property type="match status" value="1"/>
</dbReference>
<dbReference type="GO" id="GO:0016874">
    <property type="term" value="F:ligase activity"/>
    <property type="evidence" value="ECO:0007669"/>
    <property type="project" value="UniProtKB-KW"/>
</dbReference>
<dbReference type="HAMAP" id="MF_01940">
    <property type="entry name" value="RNA_CPDase"/>
    <property type="match status" value="1"/>
</dbReference>
<feature type="active site" description="Proton donor" evidence="2">
    <location>
        <position position="40"/>
    </location>
</feature>
<reference evidence="3 4" key="1">
    <citation type="journal article" date="2016" name="Nat. Commun.">
        <title>Thousands of microbial genomes shed light on interconnected biogeochemical processes in an aquifer system.</title>
        <authorList>
            <person name="Anantharaman K."/>
            <person name="Brown C.T."/>
            <person name="Hug L.A."/>
            <person name="Sharon I."/>
            <person name="Castelle C.J."/>
            <person name="Probst A.J."/>
            <person name="Thomas B.C."/>
            <person name="Singh A."/>
            <person name="Wilkins M.J."/>
            <person name="Karaoz U."/>
            <person name="Brodie E.L."/>
            <person name="Williams K.H."/>
            <person name="Hubbard S.S."/>
            <person name="Banfield J.F."/>
        </authorList>
    </citation>
    <scope>NUCLEOTIDE SEQUENCE [LARGE SCALE GENOMIC DNA]</scope>
</reference>
<evidence type="ECO:0000313" key="3">
    <source>
        <dbReference type="EMBL" id="OHA47108.1"/>
    </source>
</evidence>
<dbReference type="InterPro" id="IPR004175">
    <property type="entry name" value="RNA_CPDase"/>
</dbReference>
<dbReference type="GO" id="GO:0008664">
    <property type="term" value="F:RNA 2',3'-cyclic 3'-phosphodiesterase activity"/>
    <property type="evidence" value="ECO:0007669"/>
    <property type="project" value="UniProtKB-EC"/>
</dbReference>
<feature type="short sequence motif" description="HXTX 1" evidence="2">
    <location>
        <begin position="40"/>
        <end position="43"/>
    </location>
</feature>
<dbReference type="PANTHER" id="PTHR35561:SF1">
    <property type="entry name" value="RNA 2',3'-CYCLIC PHOSPHODIESTERASE"/>
    <property type="match status" value="1"/>
</dbReference>
<evidence type="ECO:0000313" key="4">
    <source>
        <dbReference type="Proteomes" id="UP000178869"/>
    </source>
</evidence>
<dbReference type="SUPFAM" id="SSF55144">
    <property type="entry name" value="LigT-like"/>
    <property type="match status" value="1"/>
</dbReference>
<feature type="active site" description="Proton acceptor" evidence="2">
    <location>
        <position position="121"/>
    </location>
</feature>
<comment type="catalytic activity">
    <reaction evidence="2">
        <text>a 3'-end 2',3'-cyclophospho-ribonucleotide-RNA + H2O = a 3'-end 2'-phospho-ribonucleotide-RNA + H(+)</text>
        <dbReference type="Rhea" id="RHEA:11828"/>
        <dbReference type="Rhea" id="RHEA-COMP:10464"/>
        <dbReference type="Rhea" id="RHEA-COMP:17353"/>
        <dbReference type="ChEBI" id="CHEBI:15377"/>
        <dbReference type="ChEBI" id="CHEBI:15378"/>
        <dbReference type="ChEBI" id="CHEBI:83064"/>
        <dbReference type="ChEBI" id="CHEBI:173113"/>
        <dbReference type="EC" id="3.1.4.58"/>
    </reaction>
</comment>
<keyword evidence="3" id="KW-0436">Ligase</keyword>
<keyword evidence="1 2" id="KW-0378">Hydrolase</keyword>
<protein>
    <recommendedName>
        <fullName evidence="2">RNA 2',3'-cyclic phosphodiesterase</fullName>
        <shortName evidence="2">RNA 2',3'-CPDase</shortName>
        <ecNumber evidence="2">3.1.4.58</ecNumber>
    </recommendedName>
</protein>
<accession>A0A1G2PFJ3</accession>
<proteinExistence type="inferred from homology"/>
<comment type="function">
    <text evidence="2">Hydrolyzes RNA 2',3'-cyclic phosphodiester to an RNA 2'-phosphomonoester.</text>
</comment>
<evidence type="ECO:0000256" key="2">
    <source>
        <dbReference type="HAMAP-Rule" id="MF_01940"/>
    </source>
</evidence>
<dbReference type="PANTHER" id="PTHR35561">
    <property type="entry name" value="RNA 2',3'-CYCLIC PHOSPHODIESTERASE"/>
    <property type="match status" value="1"/>
</dbReference>
<dbReference type="Proteomes" id="UP000178869">
    <property type="component" value="Unassembled WGS sequence"/>
</dbReference>
<dbReference type="Gene3D" id="3.90.1140.10">
    <property type="entry name" value="Cyclic phosphodiesterase"/>
    <property type="match status" value="1"/>
</dbReference>
<dbReference type="EMBL" id="MHSR01000008">
    <property type="protein sequence ID" value="OHA47108.1"/>
    <property type="molecule type" value="Genomic_DNA"/>
</dbReference>
<feature type="short sequence motif" description="HXTX 2" evidence="2">
    <location>
        <begin position="121"/>
        <end position="124"/>
    </location>
</feature>
<dbReference type="AlphaFoldDB" id="A0A1G2PFJ3"/>
<name>A0A1G2PFJ3_9BACT</name>